<gene>
    <name evidence="1" type="ORF">CPT_Sugarland_149</name>
</gene>
<reference evidence="1 2" key="1">
    <citation type="journal article" date="2018" name="Microbiol. Resour. Announc.">
        <title>Complete Genome Sequence of Klebsiella pneumoniae Siphophage Sugarland.</title>
        <authorList>
            <person name="Erickson S.G."/>
            <person name="Lessor L."/>
            <person name="O'Leary C.J."/>
            <person name="Gill J.J."/>
            <person name="Liu M."/>
        </authorList>
    </citation>
    <scope>NUCLEOTIDE SEQUENCE [LARGE SCALE GENOMIC DNA]</scope>
</reference>
<sequence length="98" mass="11353">MNKAQVVAICEKHGEFCMQYTKLRTKGVTYLYGTTEFDPKQDKYLAERIVREGLEPADKDHILVFSRSSDKFRYIPIANIKRITSLNQELDRATPVGR</sequence>
<evidence type="ECO:0000313" key="2">
    <source>
        <dbReference type="Proteomes" id="UP000241037"/>
    </source>
</evidence>
<dbReference type="OrthoDB" id="21464at10239"/>
<evidence type="ECO:0000313" key="1">
    <source>
        <dbReference type="EMBL" id="ATW61962.1"/>
    </source>
</evidence>
<keyword evidence="2" id="KW-1185">Reference proteome</keyword>
<name>A0A2H4PH27_9CAUD</name>
<accession>A0A2H4PH27</accession>
<proteinExistence type="predicted"/>
<dbReference type="EMBL" id="MG459987">
    <property type="protein sequence ID" value="ATW61962.1"/>
    <property type="molecule type" value="Genomic_DNA"/>
</dbReference>
<organism evidence="1 2">
    <name type="scientific">Klebsiella phage Sugarland</name>
    <dbReference type="NCBI Taxonomy" id="2053603"/>
    <lineage>
        <taxon>Viruses</taxon>
        <taxon>Duplodnaviria</taxon>
        <taxon>Heunggongvirae</taxon>
        <taxon>Uroviricota</taxon>
        <taxon>Caudoviricetes</taxon>
        <taxon>Demerecviridae</taxon>
        <taxon>Sugarlandvirus</taxon>
        <taxon>Sugarlandvirus sugarland</taxon>
    </lineage>
</organism>
<protein>
    <submittedName>
        <fullName evidence="1">Uncharacterized protein</fullName>
    </submittedName>
</protein>
<dbReference type="Proteomes" id="UP000241037">
    <property type="component" value="Segment"/>
</dbReference>